<dbReference type="AlphaFoldDB" id="A0A5C6BVH7"/>
<evidence type="ECO:0000259" key="11">
    <source>
        <dbReference type="PROSITE" id="PS50109"/>
    </source>
</evidence>
<dbReference type="InterPro" id="IPR036890">
    <property type="entry name" value="HATPase_C_sf"/>
</dbReference>
<comment type="subcellular location">
    <subcellularLocation>
        <location evidence="2">Cell membrane</location>
        <topology evidence="2">Multi-pass membrane protein</topology>
    </subcellularLocation>
</comment>
<keyword evidence="6 13" id="KW-0808">Transferase</keyword>
<dbReference type="InterPro" id="IPR036097">
    <property type="entry name" value="HisK_dim/P_sf"/>
</dbReference>
<feature type="transmembrane region" description="Helical" evidence="10">
    <location>
        <begin position="6"/>
        <end position="27"/>
    </location>
</feature>
<keyword evidence="5" id="KW-0597">Phosphoprotein</keyword>
<dbReference type="GO" id="GO:0005524">
    <property type="term" value="F:ATP binding"/>
    <property type="evidence" value="ECO:0007669"/>
    <property type="project" value="UniProtKB-KW"/>
</dbReference>
<dbReference type="SUPFAM" id="SSF47384">
    <property type="entry name" value="Homodimeric domain of signal transducing histidine kinase"/>
    <property type="match status" value="1"/>
</dbReference>
<dbReference type="Pfam" id="PF00672">
    <property type="entry name" value="HAMP"/>
    <property type="match status" value="1"/>
</dbReference>
<evidence type="ECO:0000256" key="6">
    <source>
        <dbReference type="ARBA" id="ARBA00022679"/>
    </source>
</evidence>
<evidence type="ECO:0000313" key="14">
    <source>
        <dbReference type="Proteomes" id="UP000319908"/>
    </source>
</evidence>
<dbReference type="EC" id="2.7.13.3" evidence="3"/>
<sequence length="425" mass="46453">MTRLFLRFYLGVILILFVAWCIQAYVFRATTESDNIKVIEVALGGGTLSARDDLLRGGRENFDRTLRDIQTRFAYPVNIVERSARPMSPRMKARIDAGESVLHRSSMIAAITGTNLLVELGPLPQFAGPSRNDVLLGLGSVLLLAAGAIAFLLRPIARQLRNVESAALAIAGGDLSARISQGKRRRELPIVGAFNTMADRVESLLRSQKELLQAVSHELRTPLARIKFATELVRSADDDLKREQRIDSIDDATDKLDVLVGELLDYTRYDAQTENSRREIVALEDVIGEAIELHSPLHPHIQFRAINCSGSLQTYAYRAGLLRAVGNLVSNAGKYAASQVQVSTSQDEQQWCIHVEDDGDGISEADREAVFEPFKRLAAGSQPGTGLGLALVRRISQRLGGDVGVADSSLGGARFTLTIPQATPR</sequence>
<name>A0A5C6BVH7_9BACT</name>
<keyword evidence="14" id="KW-1185">Reference proteome</keyword>
<evidence type="ECO:0000256" key="5">
    <source>
        <dbReference type="ARBA" id="ARBA00022553"/>
    </source>
</evidence>
<organism evidence="13 14">
    <name type="scientific">Allorhodopirellula heiligendammensis</name>
    <dbReference type="NCBI Taxonomy" id="2714739"/>
    <lineage>
        <taxon>Bacteria</taxon>
        <taxon>Pseudomonadati</taxon>
        <taxon>Planctomycetota</taxon>
        <taxon>Planctomycetia</taxon>
        <taxon>Pirellulales</taxon>
        <taxon>Pirellulaceae</taxon>
        <taxon>Allorhodopirellula</taxon>
    </lineage>
</organism>
<feature type="transmembrane region" description="Helical" evidence="10">
    <location>
        <begin position="134"/>
        <end position="153"/>
    </location>
</feature>
<evidence type="ECO:0000259" key="12">
    <source>
        <dbReference type="PROSITE" id="PS50885"/>
    </source>
</evidence>
<comment type="catalytic activity">
    <reaction evidence="1">
        <text>ATP + protein L-histidine = ADP + protein N-phospho-L-histidine.</text>
        <dbReference type="EC" id="2.7.13.3"/>
    </reaction>
</comment>
<dbReference type="OrthoDB" id="9804645at2"/>
<keyword evidence="10" id="KW-0472">Membrane</keyword>
<dbReference type="Gene3D" id="3.30.565.10">
    <property type="entry name" value="Histidine kinase-like ATPase, C-terminal domain"/>
    <property type="match status" value="1"/>
</dbReference>
<dbReference type="SMART" id="SM00388">
    <property type="entry name" value="HisKA"/>
    <property type="match status" value="1"/>
</dbReference>
<accession>A0A5C6BVH7</accession>
<dbReference type="Proteomes" id="UP000319908">
    <property type="component" value="Unassembled WGS sequence"/>
</dbReference>
<dbReference type="SUPFAM" id="SSF55874">
    <property type="entry name" value="ATPase domain of HSP90 chaperone/DNA topoisomerase II/histidine kinase"/>
    <property type="match status" value="1"/>
</dbReference>
<dbReference type="PRINTS" id="PR00344">
    <property type="entry name" value="BCTRLSENSOR"/>
</dbReference>
<dbReference type="InterPro" id="IPR004358">
    <property type="entry name" value="Sig_transdc_His_kin-like_C"/>
</dbReference>
<keyword evidence="8" id="KW-0418">Kinase</keyword>
<dbReference type="InterPro" id="IPR003661">
    <property type="entry name" value="HisK_dim/P_dom"/>
</dbReference>
<dbReference type="GO" id="GO:0005886">
    <property type="term" value="C:plasma membrane"/>
    <property type="evidence" value="ECO:0007669"/>
    <property type="project" value="UniProtKB-SubCell"/>
</dbReference>
<dbReference type="InterPro" id="IPR003594">
    <property type="entry name" value="HATPase_dom"/>
</dbReference>
<proteinExistence type="predicted"/>
<feature type="domain" description="HAMP" evidence="12">
    <location>
        <begin position="154"/>
        <end position="206"/>
    </location>
</feature>
<dbReference type="PANTHER" id="PTHR44936:SF10">
    <property type="entry name" value="SENSOR PROTEIN RSTB"/>
    <property type="match status" value="1"/>
</dbReference>
<dbReference type="PROSITE" id="PS50109">
    <property type="entry name" value="HIS_KIN"/>
    <property type="match status" value="1"/>
</dbReference>
<evidence type="ECO:0000256" key="3">
    <source>
        <dbReference type="ARBA" id="ARBA00012438"/>
    </source>
</evidence>
<protein>
    <recommendedName>
        <fullName evidence="3">histidine kinase</fullName>
        <ecNumber evidence="3">2.7.13.3</ecNumber>
    </recommendedName>
</protein>
<comment type="caution">
    <text evidence="13">The sequence shown here is derived from an EMBL/GenBank/DDBJ whole genome shotgun (WGS) entry which is preliminary data.</text>
</comment>
<dbReference type="InterPro" id="IPR005467">
    <property type="entry name" value="His_kinase_dom"/>
</dbReference>
<dbReference type="Pfam" id="PF02518">
    <property type="entry name" value="HATPase_c"/>
    <property type="match status" value="1"/>
</dbReference>
<keyword evidence="4" id="KW-1003">Cell membrane</keyword>
<reference evidence="13 14" key="1">
    <citation type="journal article" date="2020" name="Antonie Van Leeuwenhoek">
        <title>Rhodopirellula heiligendammensis sp. nov., Rhodopirellula pilleata sp. nov., and Rhodopirellula solitaria sp. nov. isolated from natural or artificial marine surfaces in Northern Germany and California, USA, and emended description of the genus Rhodopirellula.</title>
        <authorList>
            <person name="Kallscheuer N."/>
            <person name="Wiegand S."/>
            <person name="Jogler M."/>
            <person name="Boedeker C."/>
            <person name="Peeters S.H."/>
            <person name="Rast P."/>
            <person name="Heuer A."/>
            <person name="Jetten M.S.M."/>
            <person name="Rohde M."/>
            <person name="Jogler C."/>
        </authorList>
    </citation>
    <scope>NUCLEOTIDE SEQUENCE [LARGE SCALE GENOMIC DNA]</scope>
    <source>
        <strain evidence="13 14">Poly21</strain>
    </source>
</reference>
<evidence type="ECO:0000256" key="10">
    <source>
        <dbReference type="SAM" id="Phobius"/>
    </source>
</evidence>
<dbReference type="EMBL" id="SJPU01000002">
    <property type="protein sequence ID" value="TWU16068.1"/>
    <property type="molecule type" value="Genomic_DNA"/>
</dbReference>
<feature type="domain" description="Histidine kinase" evidence="11">
    <location>
        <begin position="214"/>
        <end position="423"/>
    </location>
</feature>
<dbReference type="CDD" id="cd00082">
    <property type="entry name" value="HisKA"/>
    <property type="match status" value="1"/>
</dbReference>
<dbReference type="InterPro" id="IPR003660">
    <property type="entry name" value="HAMP_dom"/>
</dbReference>
<dbReference type="PANTHER" id="PTHR44936">
    <property type="entry name" value="SENSOR PROTEIN CREC"/>
    <property type="match status" value="1"/>
</dbReference>
<evidence type="ECO:0000256" key="9">
    <source>
        <dbReference type="ARBA" id="ARBA00022840"/>
    </source>
</evidence>
<evidence type="ECO:0000313" key="13">
    <source>
        <dbReference type="EMBL" id="TWU16068.1"/>
    </source>
</evidence>
<dbReference type="GO" id="GO:0000155">
    <property type="term" value="F:phosphorelay sensor kinase activity"/>
    <property type="evidence" value="ECO:0007669"/>
    <property type="project" value="InterPro"/>
</dbReference>
<keyword evidence="10" id="KW-0812">Transmembrane</keyword>
<dbReference type="Gene3D" id="6.10.340.10">
    <property type="match status" value="1"/>
</dbReference>
<keyword evidence="9" id="KW-0067">ATP-binding</keyword>
<evidence type="ECO:0000256" key="4">
    <source>
        <dbReference type="ARBA" id="ARBA00022475"/>
    </source>
</evidence>
<dbReference type="Pfam" id="PF00512">
    <property type="entry name" value="HisKA"/>
    <property type="match status" value="1"/>
</dbReference>
<gene>
    <name evidence="13" type="primary">rstB</name>
    <name evidence="13" type="ORF">Poly21_32730</name>
</gene>
<evidence type="ECO:0000256" key="1">
    <source>
        <dbReference type="ARBA" id="ARBA00000085"/>
    </source>
</evidence>
<evidence type="ECO:0000256" key="2">
    <source>
        <dbReference type="ARBA" id="ARBA00004651"/>
    </source>
</evidence>
<dbReference type="SMART" id="SM00387">
    <property type="entry name" value="HATPase_c"/>
    <property type="match status" value="1"/>
</dbReference>
<keyword evidence="7" id="KW-0547">Nucleotide-binding</keyword>
<dbReference type="SMART" id="SM00304">
    <property type="entry name" value="HAMP"/>
    <property type="match status" value="1"/>
</dbReference>
<dbReference type="CDD" id="cd06225">
    <property type="entry name" value="HAMP"/>
    <property type="match status" value="1"/>
</dbReference>
<keyword evidence="10" id="KW-1133">Transmembrane helix</keyword>
<dbReference type="PROSITE" id="PS50885">
    <property type="entry name" value="HAMP"/>
    <property type="match status" value="1"/>
</dbReference>
<dbReference type="InterPro" id="IPR050980">
    <property type="entry name" value="2C_sensor_his_kinase"/>
</dbReference>
<evidence type="ECO:0000256" key="7">
    <source>
        <dbReference type="ARBA" id="ARBA00022741"/>
    </source>
</evidence>
<evidence type="ECO:0000256" key="8">
    <source>
        <dbReference type="ARBA" id="ARBA00022777"/>
    </source>
</evidence>
<dbReference type="Gene3D" id="1.10.287.130">
    <property type="match status" value="1"/>
</dbReference>
<dbReference type="RefSeq" id="WP_146407801.1">
    <property type="nucleotide sequence ID" value="NZ_SJPU01000002.1"/>
</dbReference>